<dbReference type="InterPro" id="IPR004704">
    <property type="entry name" value="PTS_IID_man"/>
</dbReference>
<evidence type="ECO:0000313" key="3">
    <source>
        <dbReference type="Proteomes" id="UP000595101"/>
    </source>
</evidence>
<evidence type="ECO:0000313" key="2">
    <source>
        <dbReference type="EMBL" id="QPR56798.1"/>
    </source>
</evidence>
<proteinExistence type="predicted"/>
<keyword evidence="1" id="KW-0472">Membrane</keyword>
<dbReference type="PROSITE" id="PS51108">
    <property type="entry name" value="PTS_EIID"/>
    <property type="match status" value="1"/>
</dbReference>
<dbReference type="RefSeq" id="WP_005345236.1">
    <property type="nucleotide sequence ID" value="NZ_CP065745.1"/>
</dbReference>
<feature type="transmembrane region" description="Helical" evidence="1">
    <location>
        <begin position="210"/>
        <end position="231"/>
    </location>
</feature>
<keyword evidence="1" id="KW-0812">Transmembrane</keyword>
<dbReference type="KEGG" id="aall:I6G90_05835"/>
<dbReference type="GO" id="GO:0009401">
    <property type="term" value="P:phosphoenolpyruvate-dependent sugar phosphotransferase system"/>
    <property type="evidence" value="ECO:0007669"/>
    <property type="project" value="InterPro"/>
</dbReference>
<sequence length="258" mass="28556">MNKIINKVFWRWFFFGQAGWNYKTMQGLGYLYSIIPFLKHKYKSEKELVSAADNHVQFFNCNNTMAASILGVNIALENDIGTEGKDAITSTKMGLMGPLAGIGDTLFFVIPTTICGSIASYLALQGNPLGLLLWPAFGLIRLMFMRYSLKVGYNEGVKLVGQLSTKLNKITKSANILGLTVVGALIPTVVKAKLSFEFSYGDVSLKLQNIADQLMPGLMPLFVVLLTYWLLGLKGMNSTKVIFILMFFGIVTYNLGIF</sequence>
<dbReference type="GeneID" id="60785107"/>
<feature type="transmembrane region" description="Helical" evidence="1">
    <location>
        <begin position="99"/>
        <end position="123"/>
    </location>
</feature>
<feature type="transmembrane region" description="Helical" evidence="1">
    <location>
        <begin position="129"/>
        <end position="149"/>
    </location>
</feature>
<dbReference type="Pfam" id="PF03613">
    <property type="entry name" value="EIID-AGA"/>
    <property type="match status" value="1"/>
</dbReference>
<dbReference type="PANTHER" id="PTHR32502:SF26">
    <property type="entry name" value="PHOSPHOTRANSFERASE SYSTEM SUGAR-SPECIFIC EIID COMPONENT"/>
    <property type="match status" value="1"/>
</dbReference>
<protein>
    <submittedName>
        <fullName evidence="2">PTS system mannose/fructose/sorbose family transporter subunit IID</fullName>
    </submittedName>
</protein>
<dbReference type="AlphaFoldDB" id="A0A7T2UQA3"/>
<reference evidence="2 3" key="1">
    <citation type="submission" date="2020-12" db="EMBL/GenBank/DDBJ databases">
        <title>FDA dAtabase for Regulatory Grade micrObial Sequences (FDA-ARGOS): Supporting development and validation of Infectious Disease Dx tests.</title>
        <authorList>
            <person name="Sproer C."/>
            <person name="Gronow S."/>
            <person name="Severitt S."/>
            <person name="Schroder I."/>
            <person name="Tallon L."/>
            <person name="Sadzewicz L."/>
            <person name="Zhao X."/>
            <person name="Boylan J."/>
            <person name="Ott S."/>
            <person name="Bowen H."/>
            <person name="Vavikolanu K."/>
            <person name="Mehta A."/>
            <person name="Aluvathingal J."/>
            <person name="Nadendla S."/>
            <person name="Lowell S."/>
            <person name="Myers T."/>
            <person name="Yan Y."/>
            <person name="Sichtig H."/>
        </authorList>
    </citation>
    <scope>NUCLEOTIDE SEQUENCE [LARGE SCALE GENOMIC DNA]</scope>
    <source>
        <strain evidence="2 3">FDAARGOS_933</strain>
    </source>
</reference>
<keyword evidence="1" id="KW-1133">Transmembrane helix</keyword>
<feature type="transmembrane region" description="Helical" evidence="1">
    <location>
        <begin position="170"/>
        <end position="190"/>
    </location>
</feature>
<dbReference type="Proteomes" id="UP000595101">
    <property type="component" value="Chromosome"/>
</dbReference>
<dbReference type="GO" id="GO:0005886">
    <property type="term" value="C:plasma membrane"/>
    <property type="evidence" value="ECO:0007669"/>
    <property type="project" value="TreeGrafter"/>
</dbReference>
<accession>A0A7T2UQA3</accession>
<evidence type="ECO:0000256" key="1">
    <source>
        <dbReference type="SAM" id="Phobius"/>
    </source>
</evidence>
<gene>
    <name evidence="2" type="ORF">I6G90_05835</name>
</gene>
<organism evidence="2 3">
    <name type="scientific">Aeromonas allosaccharophila</name>
    <dbReference type="NCBI Taxonomy" id="656"/>
    <lineage>
        <taxon>Bacteria</taxon>
        <taxon>Pseudomonadati</taxon>
        <taxon>Pseudomonadota</taxon>
        <taxon>Gammaproteobacteria</taxon>
        <taxon>Aeromonadales</taxon>
        <taxon>Aeromonadaceae</taxon>
        <taxon>Aeromonas</taxon>
    </lineage>
</organism>
<dbReference type="EMBL" id="CP065745">
    <property type="protein sequence ID" value="QPR56798.1"/>
    <property type="molecule type" value="Genomic_DNA"/>
</dbReference>
<feature type="transmembrane region" description="Helical" evidence="1">
    <location>
        <begin position="238"/>
        <end position="257"/>
    </location>
</feature>
<name>A0A7T2UQA3_9GAMM</name>
<dbReference type="PANTHER" id="PTHR32502">
    <property type="entry name" value="N-ACETYLGALACTOSAMINE PERMEASE II COMPONENT-RELATED"/>
    <property type="match status" value="1"/>
</dbReference>
<dbReference type="InterPro" id="IPR050303">
    <property type="entry name" value="GatZ_KbaZ_carbometab"/>
</dbReference>